<dbReference type="SMART" id="SM00906">
    <property type="entry name" value="Fungal_trans"/>
    <property type="match status" value="1"/>
</dbReference>
<evidence type="ECO:0000259" key="9">
    <source>
        <dbReference type="PROSITE" id="PS50048"/>
    </source>
</evidence>
<keyword evidence="3" id="KW-0862">Zinc</keyword>
<keyword evidence="5" id="KW-0238">DNA-binding</keyword>
<keyword evidence="4" id="KW-0805">Transcription regulation</keyword>
<reference evidence="10" key="1">
    <citation type="submission" date="2022-03" db="EMBL/GenBank/DDBJ databases">
        <authorList>
            <person name="Legras J.-L."/>
            <person name="Devillers H."/>
            <person name="Grondin C."/>
        </authorList>
    </citation>
    <scope>NUCLEOTIDE SEQUENCE</scope>
    <source>
        <strain evidence="10">CLIB 1423</strain>
    </source>
</reference>
<dbReference type="Pfam" id="PF00172">
    <property type="entry name" value="Zn_clus"/>
    <property type="match status" value="1"/>
</dbReference>
<dbReference type="Gene3D" id="4.10.240.10">
    <property type="entry name" value="Zn(2)-C6 fungal-type DNA-binding domain"/>
    <property type="match status" value="1"/>
</dbReference>
<evidence type="ECO:0000256" key="7">
    <source>
        <dbReference type="ARBA" id="ARBA00023242"/>
    </source>
</evidence>
<dbReference type="OrthoDB" id="2428527at2759"/>
<gene>
    <name evidence="10" type="ORF">CLIB1423_07S03378</name>
</gene>
<keyword evidence="7" id="KW-0539">Nucleus</keyword>
<feature type="compositionally biased region" description="Low complexity" evidence="8">
    <location>
        <begin position="117"/>
        <end position="134"/>
    </location>
</feature>
<dbReference type="PANTHER" id="PTHR31313">
    <property type="entry name" value="TY1 ENHANCER ACTIVATOR"/>
    <property type="match status" value="1"/>
</dbReference>
<evidence type="ECO:0000256" key="8">
    <source>
        <dbReference type="SAM" id="MobiDB-lite"/>
    </source>
</evidence>
<comment type="caution">
    <text evidence="10">The sequence shown here is derived from an EMBL/GenBank/DDBJ whole genome shotgun (WGS) entry which is preliminary data.</text>
</comment>
<dbReference type="GO" id="GO:0000981">
    <property type="term" value="F:DNA-binding transcription factor activity, RNA polymerase II-specific"/>
    <property type="evidence" value="ECO:0007669"/>
    <property type="project" value="InterPro"/>
</dbReference>
<feature type="region of interest" description="Disordered" evidence="8">
    <location>
        <begin position="98"/>
        <end position="139"/>
    </location>
</feature>
<name>A0A9P0QPR4_9ASCO</name>
<keyword evidence="2" id="KW-0479">Metal-binding</keyword>
<dbReference type="InterPro" id="IPR036864">
    <property type="entry name" value="Zn2-C6_fun-type_DNA-bd_sf"/>
</dbReference>
<comment type="subcellular location">
    <subcellularLocation>
        <location evidence="1">Nucleus</location>
    </subcellularLocation>
</comment>
<accession>A0A9P0QPR4</accession>
<evidence type="ECO:0000256" key="1">
    <source>
        <dbReference type="ARBA" id="ARBA00004123"/>
    </source>
</evidence>
<feature type="domain" description="Zn(2)-C6 fungal-type" evidence="9">
    <location>
        <begin position="15"/>
        <end position="43"/>
    </location>
</feature>
<dbReference type="AlphaFoldDB" id="A0A9P0QPR4"/>
<dbReference type="GO" id="GO:0006351">
    <property type="term" value="P:DNA-templated transcription"/>
    <property type="evidence" value="ECO:0007669"/>
    <property type="project" value="InterPro"/>
</dbReference>
<feature type="compositionally biased region" description="Basic and acidic residues" evidence="8">
    <location>
        <begin position="102"/>
        <end position="113"/>
    </location>
</feature>
<dbReference type="PANTHER" id="PTHR31313:SF81">
    <property type="entry name" value="TY1 ENHANCER ACTIVATOR"/>
    <property type="match status" value="1"/>
</dbReference>
<dbReference type="CDD" id="cd00067">
    <property type="entry name" value="GAL4"/>
    <property type="match status" value="1"/>
</dbReference>
<dbReference type="InterPro" id="IPR007219">
    <property type="entry name" value="XnlR_reg_dom"/>
</dbReference>
<keyword evidence="6" id="KW-0804">Transcription</keyword>
<evidence type="ECO:0000256" key="5">
    <source>
        <dbReference type="ARBA" id="ARBA00023125"/>
    </source>
</evidence>
<evidence type="ECO:0000313" key="10">
    <source>
        <dbReference type="EMBL" id="CAH2352606.1"/>
    </source>
</evidence>
<dbReference type="SMART" id="SM00066">
    <property type="entry name" value="GAL4"/>
    <property type="match status" value="1"/>
</dbReference>
<feature type="region of interest" description="Disordered" evidence="8">
    <location>
        <begin position="690"/>
        <end position="711"/>
    </location>
</feature>
<dbReference type="Pfam" id="PF04082">
    <property type="entry name" value="Fungal_trans"/>
    <property type="match status" value="1"/>
</dbReference>
<dbReference type="InterPro" id="IPR051615">
    <property type="entry name" value="Transcr_Regulatory_Elem"/>
</dbReference>
<protein>
    <submittedName>
        <fullName evidence="10">Activatory protein Cha4p</fullName>
    </submittedName>
</protein>
<dbReference type="GO" id="GO:0008270">
    <property type="term" value="F:zinc ion binding"/>
    <property type="evidence" value="ECO:0007669"/>
    <property type="project" value="InterPro"/>
</dbReference>
<organism evidence="10 11">
    <name type="scientific">[Candida] railenensis</name>
    <dbReference type="NCBI Taxonomy" id="45579"/>
    <lineage>
        <taxon>Eukaryota</taxon>
        <taxon>Fungi</taxon>
        <taxon>Dikarya</taxon>
        <taxon>Ascomycota</taxon>
        <taxon>Saccharomycotina</taxon>
        <taxon>Pichiomycetes</taxon>
        <taxon>Debaryomycetaceae</taxon>
        <taxon>Kurtzmaniella</taxon>
    </lineage>
</organism>
<proteinExistence type="predicted"/>
<evidence type="ECO:0000256" key="2">
    <source>
        <dbReference type="ARBA" id="ARBA00022723"/>
    </source>
</evidence>
<dbReference type="PROSITE" id="PS50048">
    <property type="entry name" value="ZN2_CY6_FUNGAL_2"/>
    <property type="match status" value="1"/>
</dbReference>
<dbReference type="PROSITE" id="PS00463">
    <property type="entry name" value="ZN2_CY6_FUNGAL_1"/>
    <property type="match status" value="1"/>
</dbReference>
<dbReference type="GO" id="GO:0003677">
    <property type="term" value="F:DNA binding"/>
    <property type="evidence" value="ECO:0007669"/>
    <property type="project" value="UniProtKB-KW"/>
</dbReference>
<keyword evidence="11" id="KW-1185">Reference proteome</keyword>
<sequence length="754" mass="85688">MSKKRSDEGITKHLSCQRCRIRKIKCIQEHPCASCIKAGVECVPVTDDKRSKRPAANYVTELEIHISKLQSIWERLKGASPSEREKLLSSVTDFSKVPSRKIKTEDSQQREIDIPNSATAAASASATSSSSSSTKPDNSVYGPTSVYHNDLITNPTLHLKHDDSTIKSLNKDPDILHCIKTFFTWQYPDHNMFLFREAFLIDFFNPKPNSLYCSKALILSICALGSRMSEIDRIFEKSHSYYTEARSLLLSKLDHPSITSLQGFLLLSFYDICNGSNSSSWMLSGNAFRMGYDIGFQLNPSVWFMKSRDGDNKLSNLDIAIRSRIYWGSYMADHFISLLLGRPSLLKMSEASIPETDYLPDLEWIDEFMYQDPTNKHKVKEEMSNISSPLKNIIKLINISDSMLTDIFTRSEAETADTDEDLDISSRLEKLSQYNNKIMKWKEDLPKDLSWDRESLGKSGDNPIFQCIRYYYYILILCLNRPFIGVVNKKNSSPTSSSRPSPSDICEAAIGDLHKAISRFQEVHGLRKASIFIVYCSILAISVLLLTNTSKQLVDDKKTKLDFFMNVLKRCSKTWNLAEKSYKLIKIKLKSLREEEESNNNHVHSTTAFTNSSFTLPRAQSPDIKVEDSAPQYGAASPRTYNINRRTSIAFLNELTREKEIENVNYQILNNHIHMPQNHLNEPFVQTLHNTTSSNQGGPNANINNSPSDIKTASSLEADENLDFFGGPPVLMTSDLFNEDWESLFPDYIFNPHN</sequence>
<dbReference type="GO" id="GO:0005634">
    <property type="term" value="C:nucleus"/>
    <property type="evidence" value="ECO:0007669"/>
    <property type="project" value="UniProtKB-SubCell"/>
</dbReference>
<dbReference type="Proteomes" id="UP000837801">
    <property type="component" value="Unassembled WGS sequence"/>
</dbReference>
<evidence type="ECO:0000256" key="4">
    <source>
        <dbReference type="ARBA" id="ARBA00023015"/>
    </source>
</evidence>
<evidence type="ECO:0000256" key="3">
    <source>
        <dbReference type="ARBA" id="ARBA00022833"/>
    </source>
</evidence>
<evidence type="ECO:0000313" key="11">
    <source>
        <dbReference type="Proteomes" id="UP000837801"/>
    </source>
</evidence>
<dbReference type="SUPFAM" id="SSF57701">
    <property type="entry name" value="Zn2/Cys6 DNA-binding domain"/>
    <property type="match status" value="1"/>
</dbReference>
<dbReference type="EMBL" id="CAKXYY010000007">
    <property type="protein sequence ID" value="CAH2352606.1"/>
    <property type="molecule type" value="Genomic_DNA"/>
</dbReference>
<dbReference type="InterPro" id="IPR001138">
    <property type="entry name" value="Zn2Cys6_DnaBD"/>
</dbReference>
<dbReference type="CDD" id="cd12148">
    <property type="entry name" value="fungal_TF_MHR"/>
    <property type="match status" value="1"/>
</dbReference>
<evidence type="ECO:0000256" key="6">
    <source>
        <dbReference type="ARBA" id="ARBA00023163"/>
    </source>
</evidence>